<evidence type="ECO:0000313" key="5">
    <source>
        <dbReference type="Proteomes" id="UP000006339"/>
    </source>
</evidence>
<sequence>GDVAQSFGLANDGSKMVDKAGVFHLDTCFVGGTSVRTESGFKAIEDIQIGDVVRSWNEKSGKIESKRVTELFVHEVPQLFYLELDGEEVFQTTWNHPFRRRIKETTDLSSRKGVLLNVSLGGTEDKSFLKDAVVSNVEAAQGSEWVKVEDLKLRDQVLTSDGSWARVTGIFHYNVDPTKVYNFEVEDNHTYIVGENVSAIVHNYVNENKEVNAALVRTDRLRKLSGNDHEIASSLDDLKYLGKEFNKNAVEASKETNRLLFENFSAQQSLEIQGKKNLDFVNMVRSKDADNLPGIGKMRELLRGVTGEKGYTKSTLAAIDTWLKQDLSKNLPSGIASAKDMVGGYSSGAFNLGGFNKPGSGKTLAELGTHVGLWKLGRELGSVEGMAAGRQKIADTQSAISVHQNKMKERGVAEAKAIREIENRVETYVSKTYSNDPRFAEAIVSSRTIDKSSLSKNTGGVDFETKRKAFEFNLKPEQKAKIQEFDKQKTAILDTQERLEREDYAKHQKNHPGEKYVRSPELNQKREKTLATIEHLEKQKSNFVNETLTHFPQEGRRIELEKIALSGKISDKERNELNTIDKAKKEYNKQVTNLLDTNSNKMHESLETVFGKERMNVANDRTELTQNLLNKEDKLKTLDRQKDKTEYDKLNKEIQTIQERTAQLDKNFLDYKPVRKSDESLEKFLLREKDSFAGEPKAIERIVEGLEAQKKHYKALGDVKRAEQVLVKIEKYRERSKESFDRSDDDVLTAALRKGGTEREKALRDMEEYLTHADDRDSKQREREIPISESLKNPVGDSEGKKVSVNSHFGRGGYSNKEVVGTYLHSNDHIGLDLGGGRGEKINSILEGKVKSHPTKGLSIAIPGEMPSHLKEKGIAYSEPLYDGNGNKLRVAGYYDGEGKAYSADTLAAMDSKYRKANPELSKNTKAFEATRSVGVITDNGKFYTMADAKTPVELTPEQLALVPENIRKNPGLVSSSGNSVAIETTLTGPFAGKYELQYKHFDSIPRNENGKPLKEGDMIRAGQKIGDLGTTGRSTGAHLHVSVISYEKPNGVSSAFYEPVRNKKGAITHYLINPQYFIKVMAPSGVKR</sequence>
<dbReference type="RefSeq" id="WP_004771320.1">
    <property type="nucleotide sequence ID" value="NZ_AKWH02000064.1"/>
</dbReference>
<dbReference type="Proteomes" id="UP000006339">
    <property type="component" value="Unassembled WGS sequence"/>
</dbReference>
<name>A0A828Y0G7_9LEPT</name>
<evidence type="ECO:0000259" key="3">
    <source>
        <dbReference type="SMART" id="SM00306"/>
    </source>
</evidence>
<dbReference type="InterPro" id="IPR011055">
    <property type="entry name" value="Dup_hybrid_motif"/>
</dbReference>
<dbReference type="PROSITE" id="PS50818">
    <property type="entry name" value="INTEIN_C_TER"/>
    <property type="match status" value="1"/>
</dbReference>
<dbReference type="SUPFAM" id="SSF51294">
    <property type="entry name" value="Hedgehog/intein (Hint) domain"/>
    <property type="match status" value="1"/>
</dbReference>
<gene>
    <name evidence="4" type="ORF">LEP1GSC131_3437</name>
</gene>
<dbReference type="GO" id="GO:0016539">
    <property type="term" value="P:intein-mediated protein splicing"/>
    <property type="evidence" value="ECO:0007669"/>
    <property type="project" value="InterPro"/>
</dbReference>
<dbReference type="NCBIfam" id="TIGR01443">
    <property type="entry name" value="intein_Cterm"/>
    <property type="match status" value="1"/>
</dbReference>
<dbReference type="InterPro" id="IPR036844">
    <property type="entry name" value="Hint_dom_sf"/>
</dbReference>
<dbReference type="InterPro" id="IPR016047">
    <property type="entry name" value="M23ase_b-sheet_dom"/>
</dbReference>
<dbReference type="CDD" id="cd12797">
    <property type="entry name" value="M23_peptidase"/>
    <property type="match status" value="1"/>
</dbReference>
<evidence type="ECO:0000313" key="4">
    <source>
        <dbReference type="EMBL" id="EKO50338.1"/>
    </source>
</evidence>
<feature type="domain" description="Hint" evidence="3">
    <location>
        <begin position="26"/>
        <end position="161"/>
    </location>
</feature>
<dbReference type="AlphaFoldDB" id="A0A828Y0G7"/>
<dbReference type="Gene3D" id="2.70.70.10">
    <property type="entry name" value="Glucose Permease (Domain IIA)"/>
    <property type="match status" value="1"/>
</dbReference>
<dbReference type="InterPro" id="IPR030934">
    <property type="entry name" value="Intein_C"/>
</dbReference>
<dbReference type="InterPro" id="IPR006141">
    <property type="entry name" value="Intein_N"/>
</dbReference>
<reference evidence="4" key="1">
    <citation type="submission" date="2012-10" db="EMBL/GenBank/DDBJ databases">
        <authorList>
            <person name="Harkins D.M."/>
            <person name="Durkin A.S."/>
            <person name="Brinkac L.M."/>
            <person name="Selengut J.D."/>
            <person name="Sanka R."/>
            <person name="DePew J."/>
            <person name="Purushe J."/>
            <person name="Picardeau M."/>
            <person name="Werts C."/>
            <person name="Goarant C."/>
            <person name="Vinetz J.M."/>
            <person name="Sutton G.G."/>
            <person name="Nelson W.C."/>
            <person name="Fouts D.E."/>
        </authorList>
    </citation>
    <scope>NUCLEOTIDE SEQUENCE [LARGE SCALE GENOMIC DNA]</scope>
    <source>
        <strain evidence="4">200802841</strain>
    </source>
</reference>
<dbReference type="PROSITE" id="PS50817">
    <property type="entry name" value="INTEIN_N_TER"/>
    <property type="match status" value="1"/>
</dbReference>
<evidence type="ECO:0000256" key="2">
    <source>
        <dbReference type="SAM" id="MobiDB-lite"/>
    </source>
</evidence>
<dbReference type="EMBL" id="AKWH02000064">
    <property type="protein sequence ID" value="EKO50338.1"/>
    <property type="molecule type" value="Genomic_DNA"/>
</dbReference>
<dbReference type="SMART" id="SM00306">
    <property type="entry name" value="HintN"/>
    <property type="match status" value="1"/>
</dbReference>
<feature type="compositionally biased region" description="Basic and acidic residues" evidence="2">
    <location>
        <begin position="770"/>
        <end position="786"/>
    </location>
</feature>
<organism evidence="4 5">
    <name type="scientific">Leptospira kirschneri str. 200802841</name>
    <dbReference type="NCBI Taxonomy" id="1193047"/>
    <lineage>
        <taxon>Bacteria</taxon>
        <taxon>Pseudomonadati</taxon>
        <taxon>Spirochaetota</taxon>
        <taxon>Spirochaetia</taxon>
        <taxon>Leptospirales</taxon>
        <taxon>Leptospiraceae</taxon>
        <taxon>Leptospira</taxon>
    </lineage>
</organism>
<dbReference type="CDD" id="cd00081">
    <property type="entry name" value="Hint"/>
    <property type="match status" value="1"/>
</dbReference>
<dbReference type="Gene3D" id="2.170.16.10">
    <property type="entry name" value="Hedgehog/Intein (Hint) domain"/>
    <property type="match status" value="1"/>
</dbReference>
<dbReference type="Pfam" id="PF01551">
    <property type="entry name" value="Peptidase_M23"/>
    <property type="match status" value="1"/>
</dbReference>
<protein>
    <submittedName>
        <fullName evidence="4">Intein C-terminal splicing domain protein</fullName>
    </submittedName>
</protein>
<accession>A0A828Y0G7</accession>
<keyword evidence="1" id="KW-0175">Coiled coil</keyword>
<feature type="region of interest" description="Disordered" evidence="2">
    <location>
        <begin position="770"/>
        <end position="802"/>
    </location>
</feature>
<feature type="non-terminal residue" evidence="4">
    <location>
        <position position="1"/>
    </location>
</feature>
<proteinExistence type="predicted"/>
<dbReference type="Pfam" id="PF07591">
    <property type="entry name" value="PT-HINT"/>
    <property type="match status" value="2"/>
</dbReference>
<dbReference type="InterPro" id="IPR003587">
    <property type="entry name" value="Hint_dom_N"/>
</dbReference>
<dbReference type="SUPFAM" id="SSF51261">
    <property type="entry name" value="Duplicated hybrid motif"/>
    <property type="match status" value="1"/>
</dbReference>
<keyword evidence="5" id="KW-1185">Reference proteome</keyword>
<feature type="coiled-coil region" evidence="1">
    <location>
        <begin position="621"/>
        <end position="667"/>
    </location>
</feature>
<comment type="caution">
    <text evidence="4">The sequence shown here is derived from an EMBL/GenBank/DDBJ whole genome shotgun (WGS) entry which is preliminary data.</text>
</comment>
<evidence type="ECO:0000256" key="1">
    <source>
        <dbReference type="SAM" id="Coils"/>
    </source>
</evidence>